<reference evidence="1" key="1">
    <citation type="submission" date="2020-09" db="EMBL/GenBank/DDBJ databases">
        <authorList>
            <person name="Yoon J.-W."/>
        </authorList>
    </citation>
    <scope>NUCLEOTIDE SEQUENCE</scope>
    <source>
        <strain evidence="1">KMU-158</strain>
    </source>
</reference>
<protein>
    <submittedName>
        <fullName evidence="1">Uncharacterized protein</fullName>
    </submittedName>
</protein>
<keyword evidence="2" id="KW-1185">Reference proteome</keyword>
<dbReference type="Proteomes" id="UP000610558">
    <property type="component" value="Unassembled WGS sequence"/>
</dbReference>
<evidence type="ECO:0000313" key="1">
    <source>
        <dbReference type="EMBL" id="MBD2858741.1"/>
    </source>
</evidence>
<dbReference type="EMBL" id="JACXLD010000003">
    <property type="protein sequence ID" value="MBD2858741.1"/>
    <property type="molecule type" value="Genomic_DNA"/>
</dbReference>
<dbReference type="AlphaFoldDB" id="A0A927C2T6"/>
<sequence>MAIHKGAEFQCRFTVAKLIPKRLTAADWLKPSKRAAWTIFDVPVALGLPSFTPLALAEGTKQAIACFG</sequence>
<organism evidence="1 2">
    <name type="scientific">Spongiibacter pelagi</name>
    <dbReference type="NCBI Taxonomy" id="2760804"/>
    <lineage>
        <taxon>Bacteria</taxon>
        <taxon>Pseudomonadati</taxon>
        <taxon>Pseudomonadota</taxon>
        <taxon>Gammaproteobacteria</taxon>
        <taxon>Cellvibrionales</taxon>
        <taxon>Spongiibacteraceae</taxon>
        <taxon>Spongiibacter</taxon>
    </lineage>
</organism>
<name>A0A927C2T6_9GAMM</name>
<comment type="caution">
    <text evidence="1">The sequence shown here is derived from an EMBL/GenBank/DDBJ whole genome shotgun (WGS) entry which is preliminary data.</text>
</comment>
<accession>A0A927C2T6</accession>
<gene>
    <name evidence="1" type="ORF">IB286_06920</name>
</gene>
<proteinExistence type="predicted"/>
<evidence type="ECO:0000313" key="2">
    <source>
        <dbReference type="Proteomes" id="UP000610558"/>
    </source>
</evidence>